<evidence type="ECO:0000256" key="5">
    <source>
        <dbReference type="SAM" id="MobiDB-lite"/>
    </source>
</evidence>
<dbReference type="EMBL" id="SIXH01000094">
    <property type="protein sequence ID" value="TBO59173.1"/>
    <property type="molecule type" value="Genomic_DNA"/>
</dbReference>
<keyword evidence="3" id="KW-0238">DNA-binding</keyword>
<comment type="caution">
    <text evidence="7">The sequence shown here is derived from an EMBL/GenBank/DDBJ whole genome shotgun (WGS) entry which is preliminary data.</text>
</comment>
<dbReference type="SUPFAM" id="SSF46785">
    <property type="entry name" value="Winged helix' DNA-binding domain"/>
    <property type="match status" value="1"/>
</dbReference>
<feature type="region of interest" description="Disordered" evidence="5">
    <location>
        <begin position="259"/>
        <end position="296"/>
    </location>
</feature>
<protein>
    <submittedName>
        <fullName evidence="7">LysR family transcriptional regulator</fullName>
    </submittedName>
</protein>
<dbReference type="InterPro" id="IPR005119">
    <property type="entry name" value="LysR_subst-bd"/>
</dbReference>
<organism evidence="7 8">
    <name type="scientific">Streptomyces kasugaensis</name>
    <dbReference type="NCBI Taxonomy" id="1946"/>
    <lineage>
        <taxon>Bacteria</taxon>
        <taxon>Bacillati</taxon>
        <taxon>Actinomycetota</taxon>
        <taxon>Actinomycetes</taxon>
        <taxon>Kitasatosporales</taxon>
        <taxon>Streptomycetaceae</taxon>
        <taxon>Streptomyces</taxon>
    </lineage>
</organism>
<reference evidence="7 8" key="1">
    <citation type="submission" date="2019-02" db="EMBL/GenBank/DDBJ databases">
        <title>Draft Genome Sequence of Streptomyces sp. AM-2504, identified by 16S rRNA comparative analysis as a Streptomyces Kasugaensis strain.</title>
        <authorList>
            <person name="Napolioni V."/>
            <person name="Giuliodori A.M."/>
            <person name="Spurio R."/>
            <person name="Fabbretti A."/>
        </authorList>
    </citation>
    <scope>NUCLEOTIDE SEQUENCE [LARGE SCALE GENOMIC DNA]</scope>
    <source>
        <strain evidence="7 8">AM-2504</strain>
    </source>
</reference>
<evidence type="ECO:0000313" key="7">
    <source>
        <dbReference type="EMBL" id="TBO59173.1"/>
    </source>
</evidence>
<accession>A0A4Q9HVG9</accession>
<dbReference type="SUPFAM" id="SSF53850">
    <property type="entry name" value="Periplasmic binding protein-like II"/>
    <property type="match status" value="1"/>
</dbReference>
<name>A0A4Q9HVG9_STRKA</name>
<dbReference type="PANTHER" id="PTHR30346">
    <property type="entry name" value="TRANSCRIPTIONAL DUAL REGULATOR HCAR-RELATED"/>
    <property type="match status" value="1"/>
</dbReference>
<dbReference type="InterPro" id="IPR000847">
    <property type="entry name" value="LysR_HTH_N"/>
</dbReference>
<feature type="region of interest" description="Disordered" evidence="5">
    <location>
        <begin position="1"/>
        <end position="87"/>
    </location>
</feature>
<proteinExistence type="inferred from homology"/>
<keyword evidence="4" id="KW-0804">Transcription</keyword>
<feature type="compositionally biased region" description="Basic and acidic residues" evidence="5">
    <location>
        <begin position="261"/>
        <end position="289"/>
    </location>
</feature>
<dbReference type="InterPro" id="IPR036390">
    <property type="entry name" value="WH_DNA-bd_sf"/>
</dbReference>
<dbReference type="GO" id="GO:0003677">
    <property type="term" value="F:DNA binding"/>
    <property type="evidence" value="ECO:0007669"/>
    <property type="project" value="UniProtKB-KW"/>
</dbReference>
<dbReference type="FunFam" id="1.10.10.10:FF:000001">
    <property type="entry name" value="LysR family transcriptional regulator"/>
    <property type="match status" value="1"/>
</dbReference>
<dbReference type="Pfam" id="PF03466">
    <property type="entry name" value="LysR_substrate"/>
    <property type="match status" value="1"/>
</dbReference>
<dbReference type="Gene3D" id="3.40.190.10">
    <property type="entry name" value="Periplasmic binding protein-like II"/>
    <property type="match status" value="2"/>
</dbReference>
<dbReference type="RefSeq" id="WP_131123368.1">
    <property type="nucleotide sequence ID" value="NZ_SIXH01000094.1"/>
</dbReference>
<evidence type="ECO:0000256" key="4">
    <source>
        <dbReference type="ARBA" id="ARBA00023163"/>
    </source>
</evidence>
<feature type="compositionally biased region" description="Basic and acidic residues" evidence="5">
    <location>
        <begin position="20"/>
        <end position="38"/>
    </location>
</feature>
<gene>
    <name evidence="7" type="ORF">EYS09_13515</name>
</gene>
<dbReference type="GO" id="GO:0003700">
    <property type="term" value="F:DNA-binding transcription factor activity"/>
    <property type="evidence" value="ECO:0007669"/>
    <property type="project" value="InterPro"/>
</dbReference>
<comment type="similarity">
    <text evidence="1">Belongs to the LysR transcriptional regulatory family.</text>
</comment>
<dbReference type="Proteomes" id="UP000292452">
    <property type="component" value="Unassembled WGS sequence"/>
</dbReference>
<feature type="compositionally biased region" description="Basic and acidic residues" evidence="5">
    <location>
        <begin position="1"/>
        <end position="12"/>
    </location>
</feature>
<dbReference type="InterPro" id="IPR036388">
    <property type="entry name" value="WH-like_DNA-bd_sf"/>
</dbReference>
<feature type="domain" description="HTH lysR-type" evidence="6">
    <location>
        <begin position="92"/>
        <end position="149"/>
    </location>
</feature>
<feature type="region of interest" description="Disordered" evidence="5">
    <location>
        <begin position="412"/>
        <end position="434"/>
    </location>
</feature>
<dbReference type="AlphaFoldDB" id="A0A4Q9HVG9"/>
<dbReference type="PANTHER" id="PTHR30346:SF0">
    <property type="entry name" value="HCA OPERON TRANSCRIPTIONAL ACTIVATOR HCAR"/>
    <property type="match status" value="1"/>
</dbReference>
<sequence length="434" mass="45248">MNDDRDPGRENPGRAGDTLRTADTRGAADSRGAADTRRTAKASGPADTGHATDTADTASAAGATAGAGHGPESPGSPDDLDGPDGFAAFDGVELRHLRGFLAVADERSFTHAADRLRTGQPALTRTVRALETALGTRLLDRTTRRVELTDAGRRLYDDLAPLLPRLAAALRSPAGPAVLRLGFTSLLPAACAPLTADFEAATGAGVRLVRRDSPLAGLETGESDIVVLRGDIPPGAGLRTTLLLHEPRIAALSRTPLRAAGHADDHPHGHPRDHAGEHTGDRAAGHTDTRSGSAAAAVRAVAHRRVLDWAELADLPLVVNTVTGSTTPDLWPVGRRPRLACTAGNFDEWLEAVAAGHGVGVAPEPVARRHTHPGIRYVRLKNAPPVPVHLALPARDAHPLAERLFALAERRAHPAPAAHPEGAARAARTGPAGR</sequence>
<keyword evidence="8" id="KW-1185">Reference proteome</keyword>
<keyword evidence="2" id="KW-0805">Transcription regulation</keyword>
<evidence type="ECO:0000256" key="2">
    <source>
        <dbReference type="ARBA" id="ARBA00023015"/>
    </source>
</evidence>
<dbReference type="PRINTS" id="PR00039">
    <property type="entry name" value="HTHLYSR"/>
</dbReference>
<evidence type="ECO:0000256" key="1">
    <source>
        <dbReference type="ARBA" id="ARBA00009437"/>
    </source>
</evidence>
<evidence type="ECO:0000256" key="3">
    <source>
        <dbReference type="ARBA" id="ARBA00023125"/>
    </source>
</evidence>
<evidence type="ECO:0000259" key="6">
    <source>
        <dbReference type="PROSITE" id="PS50931"/>
    </source>
</evidence>
<evidence type="ECO:0000313" key="8">
    <source>
        <dbReference type="Proteomes" id="UP000292452"/>
    </source>
</evidence>
<dbReference type="Pfam" id="PF00126">
    <property type="entry name" value="HTH_1"/>
    <property type="match status" value="1"/>
</dbReference>
<dbReference type="PROSITE" id="PS50931">
    <property type="entry name" value="HTH_LYSR"/>
    <property type="match status" value="1"/>
</dbReference>
<dbReference type="GO" id="GO:0032993">
    <property type="term" value="C:protein-DNA complex"/>
    <property type="evidence" value="ECO:0007669"/>
    <property type="project" value="TreeGrafter"/>
</dbReference>
<feature type="compositionally biased region" description="Low complexity" evidence="5">
    <location>
        <begin position="414"/>
        <end position="434"/>
    </location>
</feature>
<feature type="compositionally biased region" description="Low complexity" evidence="5">
    <location>
        <begin position="46"/>
        <end position="77"/>
    </location>
</feature>
<dbReference type="Gene3D" id="1.10.10.10">
    <property type="entry name" value="Winged helix-like DNA-binding domain superfamily/Winged helix DNA-binding domain"/>
    <property type="match status" value="1"/>
</dbReference>
<dbReference type="CDD" id="cd05466">
    <property type="entry name" value="PBP2_LTTR_substrate"/>
    <property type="match status" value="1"/>
</dbReference>